<dbReference type="Proteomes" id="UP000635983">
    <property type="component" value="Unassembled WGS sequence"/>
</dbReference>
<accession>A0A917UZU5</accession>
<sequence>MDCYLCKEPLTPKNDSSEHIIPNSIGGIREVKGFICRKCNGKAGETWDTDLAKQLNKLAVFFRVVRDRGENRAEVIETTAGERLIYDKTSLKLFAPEINKEVKEDGIHFQISANDMKQARQILAGLKRTYPTLDVDKALTSATAQPKYPDGHFHFEFSFGGLSVGKSLVKTALALLSSNGINPNICERANAYIFNNDEPCFGYYYDRDLLINRPIGVPIHCICVRGNKAARTVQAYLEYFGIARIVISLSAGYVGDEFKYAYAIDPTKGQEISVDFDLDFDESDVRKIYEYQLYDPQVALECLHAVLPHEIQRQQEQHLEEVLANSRKAMEQRFAGMSNLDPNEFVEAYIESLKPYIQHLSKTGRLRDR</sequence>
<reference evidence="2" key="2">
    <citation type="submission" date="2020-09" db="EMBL/GenBank/DDBJ databases">
        <authorList>
            <person name="Sun Q."/>
            <person name="Ohkuma M."/>
        </authorList>
    </citation>
    <scope>NUCLEOTIDE SEQUENCE</scope>
    <source>
        <strain evidence="2">JCM 30078</strain>
    </source>
</reference>
<organism evidence="2 3">
    <name type="scientific">Pseudomonas matsuisoli</name>
    <dbReference type="NCBI Taxonomy" id="1515666"/>
    <lineage>
        <taxon>Bacteria</taxon>
        <taxon>Pseudomonadati</taxon>
        <taxon>Pseudomonadota</taxon>
        <taxon>Gammaproteobacteria</taxon>
        <taxon>Pseudomonadales</taxon>
        <taxon>Pseudomonadaceae</taxon>
        <taxon>Pseudomonas</taxon>
    </lineage>
</organism>
<dbReference type="EMBL" id="BMPO01000007">
    <property type="protein sequence ID" value="GGK02356.1"/>
    <property type="molecule type" value="Genomic_DNA"/>
</dbReference>
<evidence type="ECO:0000313" key="3">
    <source>
        <dbReference type="Proteomes" id="UP000635983"/>
    </source>
</evidence>
<name>A0A917UZU5_9PSED</name>
<reference evidence="2" key="1">
    <citation type="journal article" date="2014" name="Int. J. Syst. Evol. Microbiol.">
        <title>Complete genome sequence of Corynebacterium casei LMG S-19264T (=DSM 44701T), isolated from a smear-ripened cheese.</title>
        <authorList>
            <consortium name="US DOE Joint Genome Institute (JGI-PGF)"/>
            <person name="Walter F."/>
            <person name="Albersmeier A."/>
            <person name="Kalinowski J."/>
            <person name="Ruckert C."/>
        </authorList>
    </citation>
    <scope>NUCLEOTIDE SEQUENCE</scope>
    <source>
        <strain evidence="2">JCM 30078</strain>
    </source>
</reference>
<dbReference type="AlphaFoldDB" id="A0A917UZU5"/>
<dbReference type="InterPro" id="IPR029471">
    <property type="entry name" value="HNH_5"/>
</dbReference>
<protein>
    <recommendedName>
        <fullName evidence="1">HNH endonuclease 5 domain-containing protein</fullName>
    </recommendedName>
</protein>
<gene>
    <name evidence="2" type="ORF">GCM10009304_30180</name>
</gene>
<keyword evidence="3" id="KW-1185">Reference proteome</keyword>
<comment type="caution">
    <text evidence="2">The sequence shown here is derived from an EMBL/GenBank/DDBJ whole genome shotgun (WGS) entry which is preliminary data.</text>
</comment>
<proteinExistence type="predicted"/>
<feature type="domain" description="HNH endonuclease 5" evidence="1">
    <location>
        <begin position="3"/>
        <end position="55"/>
    </location>
</feature>
<dbReference type="Pfam" id="PF14279">
    <property type="entry name" value="HNH_5"/>
    <property type="match status" value="1"/>
</dbReference>
<evidence type="ECO:0000259" key="1">
    <source>
        <dbReference type="Pfam" id="PF14279"/>
    </source>
</evidence>
<evidence type="ECO:0000313" key="2">
    <source>
        <dbReference type="EMBL" id="GGK02356.1"/>
    </source>
</evidence>
<dbReference type="RefSeq" id="WP_188984099.1">
    <property type="nucleotide sequence ID" value="NZ_BMPO01000007.1"/>
</dbReference>